<evidence type="ECO:0000313" key="1">
    <source>
        <dbReference type="EMBL" id="CAK0855337.1"/>
    </source>
</evidence>
<proteinExistence type="predicted"/>
<dbReference type="EMBL" id="CAUYUJ010015544">
    <property type="protein sequence ID" value="CAK0855337.1"/>
    <property type="molecule type" value="Genomic_DNA"/>
</dbReference>
<gene>
    <name evidence="1" type="ORF">PCOR1329_LOCUS46112</name>
</gene>
<name>A0ABN9U996_9DINO</name>
<sequence length="111" mass="11180">MTLAAPAALPAAVFPAAARGGQAVTELVEGVGGAANQVLASGPIVIGSTALFVGAITDDTLTLGRTAWKGHDLLNVTVVTRSGRLSLDAQEDIPALLSSEAGSQILQLQFE</sequence>
<organism evidence="1 2">
    <name type="scientific">Prorocentrum cordatum</name>
    <dbReference type="NCBI Taxonomy" id="2364126"/>
    <lineage>
        <taxon>Eukaryota</taxon>
        <taxon>Sar</taxon>
        <taxon>Alveolata</taxon>
        <taxon>Dinophyceae</taxon>
        <taxon>Prorocentrales</taxon>
        <taxon>Prorocentraceae</taxon>
        <taxon>Prorocentrum</taxon>
    </lineage>
</organism>
<comment type="caution">
    <text evidence="1">The sequence shown here is derived from an EMBL/GenBank/DDBJ whole genome shotgun (WGS) entry which is preliminary data.</text>
</comment>
<reference evidence="1" key="1">
    <citation type="submission" date="2023-10" db="EMBL/GenBank/DDBJ databases">
        <authorList>
            <person name="Chen Y."/>
            <person name="Shah S."/>
            <person name="Dougan E. K."/>
            <person name="Thang M."/>
            <person name="Chan C."/>
        </authorList>
    </citation>
    <scope>NUCLEOTIDE SEQUENCE [LARGE SCALE GENOMIC DNA]</scope>
</reference>
<evidence type="ECO:0000313" key="2">
    <source>
        <dbReference type="Proteomes" id="UP001189429"/>
    </source>
</evidence>
<dbReference type="Proteomes" id="UP001189429">
    <property type="component" value="Unassembled WGS sequence"/>
</dbReference>
<keyword evidence="2" id="KW-1185">Reference proteome</keyword>
<accession>A0ABN9U996</accession>
<protein>
    <submittedName>
        <fullName evidence="1">Uncharacterized protein</fullName>
    </submittedName>
</protein>